<evidence type="ECO:0000256" key="1">
    <source>
        <dbReference type="SAM" id="MobiDB-lite"/>
    </source>
</evidence>
<reference evidence="2 3" key="1">
    <citation type="submission" date="2023-02" db="EMBL/GenBank/DDBJ databases">
        <title>LHISI_Scaffold_Assembly.</title>
        <authorList>
            <person name="Stuart O.P."/>
            <person name="Cleave R."/>
            <person name="Magrath M.J.L."/>
            <person name="Mikheyev A.S."/>
        </authorList>
    </citation>
    <scope>NUCLEOTIDE SEQUENCE [LARGE SCALE GENOMIC DNA]</scope>
    <source>
        <strain evidence="2">Daus_M_001</strain>
        <tissue evidence="2">Leg muscle</tissue>
    </source>
</reference>
<protein>
    <recommendedName>
        <fullName evidence="4">U1-type domain-containing protein</fullName>
    </recommendedName>
</protein>
<proteinExistence type="predicted"/>
<name>A0ABQ9ICV1_9NEOP</name>
<feature type="compositionally biased region" description="Polar residues" evidence="1">
    <location>
        <begin position="118"/>
        <end position="127"/>
    </location>
</feature>
<accession>A0ABQ9ICV1</accession>
<keyword evidence="3" id="KW-1185">Reference proteome</keyword>
<organism evidence="2 3">
    <name type="scientific">Dryococelus australis</name>
    <dbReference type="NCBI Taxonomy" id="614101"/>
    <lineage>
        <taxon>Eukaryota</taxon>
        <taxon>Metazoa</taxon>
        <taxon>Ecdysozoa</taxon>
        <taxon>Arthropoda</taxon>
        <taxon>Hexapoda</taxon>
        <taxon>Insecta</taxon>
        <taxon>Pterygota</taxon>
        <taxon>Neoptera</taxon>
        <taxon>Polyneoptera</taxon>
        <taxon>Phasmatodea</taxon>
        <taxon>Verophasmatodea</taxon>
        <taxon>Anareolatae</taxon>
        <taxon>Phasmatidae</taxon>
        <taxon>Eurycanthinae</taxon>
        <taxon>Dryococelus</taxon>
    </lineage>
</organism>
<comment type="caution">
    <text evidence="2">The sequence shown here is derived from an EMBL/GenBank/DDBJ whole genome shotgun (WGS) entry which is preliminary data.</text>
</comment>
<gene>
    <name evidence="2" type="ORF">PR048_006766</name>
</gene>
<feature type="compositionally biased region" description="Polar residues" evidence="1">
    <location>
        <begin position="101"/>
        <end position="111"/>
    </location>
</feature>
<sequence>MRANKEKGDGDTTTKSVYISCLRARAHARFSSVVFISRCSYLRNNNNSTRCSWCNVSFLFSNMERRAVTIHMEGRKHLKWTESCNYGKVNAFFKPVLRPPSHTQLTSQLSRPTPEEPSGSQSVSQSVTRLTSDMRTFLLNDHVTEAEVL</sequence>
<dbReference type="EMBL" id="JARBHB010000002">
    <property type="protein sequence ID" value="KAJ8894156.1"/>
    <property type="molecule type" value="Genomic_DNA"/>
</dbReference>
<feature type="region of interest" description="Disordered" evidence="1">
    <location>
        <begin position="101"/>
        <end position="127"/>
    </location>
</feature>
<evidence type="ECO:0000313" key="3">
    <source>
        <dbReference type="Proteomes" id="UP001159363"/>
    </source>
</evidence>
<evidence type="ECO:0008006" key="4">
    <source>
        <dbReference type="Google" id="ProtNLM"/>
    </source>
</evidence>
<evidence type="ECO:0000313" key="2">
    <source>
        <dbReference type="EMBL" id="KAJ8894156.1"/>
    </source>
</evidence>
<dbReference type="Proteomes" id="UP001159363">
    <property type="component" value="Chromosome 2"/>
</dbReference>